<reference evidence="1 2" key="1">
    <citation type="submission" date="2016-02" db="EMBL/GenBank/DDBJ databases">
        <authorList>
            <consortium name="Pathogen Informatics"/>
        </authorList>
    </citation>
    <scope>NUCLEOTIDE SEQUENCE [LARGE SCALE GENOMIC DNA]</scope>
    <source>
        <strain evidence="1 2">LSS31</strain>
    </source>
</reference>
<dbReference type="EMBL" id="FIGG01000001">
    <property type="protein sequence ID" value="CYU26802.1"/>
    <property type="molecule type" value="Genomic_DNA"/>
</dbReference>
<gene>
    <name evidence="1" type="ORF">ERS132393_00078</name>
</gene>
<evidence type="ECO:0000313" key="2">
    <source>
        <dbReference type="Proteomes" id="UP000072530"/>
    </source>
</evidence>
<dbReference type="AlphaFoldDB" id="A0A0Z8B701"/>
<protein>
    <submittedName>
        <fullName evidence="1">Uncharacterized protein</fullName>
    </submittedName>
</protein>
<name>A0A0Z8B701_STRSU</name>
<evidence type="ECO:0000313" key="1">
    <source>
        <dbReference type="EMBL" id="CYU26802.1"/>
    </source>
</evidence>
<organism evidence="1 2">
    <name type="scientific">Streptococcus suis</name>
    <dbReference type="NCBI Taxonomy" id="1307"/>
    <lineage>
        <taxon>Bacteria</taxon>
        <taxon>Bacillati</taxon>
        <taxon>Bacillota</taxon>
        <taxon>Bacilli</taxon>
        <taxon>Lactobacillales</taxon>
        <taxon>Streptococcaceae</taxon>
        <taxon>Streptococcus</taxon>
    </lineage>
</organism>
<proteinExistence type="predicted"/>
<dbReference type="RefSeq" id="WP_044669205.1">
    <property type="nucleotide sequence ID" value="NZ_CEDJ01000003.1"/>
</dbReference>
<sequence length="70" mass="8184">MGFINTILTGISLIKKRQFTMKFTKKHVVAQTWYRRVANGIVDFEEVPILWNLREVVKEMLDETVADEGK</sequence>
<accession>A0A0Z8B701</accession>
<dbReference type="Proteomes" id="UP000072530">
    <property type="component" value="Unassembled WGS sequence"/>
</dbReference>